<evidence type="ECO:0000313" key="2">
    <source>
        <dbReference type="Proteomes" id="UP000053593"/>
    </source>
</evidence>
<dbReference type="EMBL" id="KN834783">
    <property type="protein sequence ID" value="KIK58691.1"/>
    <property type="molecule type" value="Genomic_DNA"/>
</dbReference>
<accession>A0A0D0BTF8</accession>
<name>A0A0D0BTF8_9AGAR</name>
<evidence type="ECO:0008006" key="3">
    <source>
        <dbReference type="Google" id="ProtNLM"/>
    </source>
</evidence>
<dbReference type="Pfam" id="PF02992">
    <property type="entry name" value="Transposase_21"/>
    <property type="match status" value="1"/>
</dbReference>
<dbReference type="InterPro" id="IPR004242">
    <property type="entry name" value="Transposase_21"/>
</dbReference>
<proteinExistence type="predicted"/>
<dbReference type="PANTHER" id="PTHR46579">
    <property type="entry name" value="F5/8 TYPE C DOMAIN-CONTAINING PROTEIN-RELATED"/>
    <property type="match status" value="1"/>
</dbReference>
<protein>
    <recommendedName>
        <fullName evidence="3">Transposase domain-containing protein</fullName>
    </recommendedName>
</protein>
<dbReference type="HOGENOM" id="CLU_002101_4_1_1"/>
<dbReference type="Proteomes" id="UP000053593">
    <property type="component" value="Unassembled WGS sequence"/>
</dbReference>
<evidence type="ECO:0000313" key="1">
    <source>
        <dbReference type="EMBL" id="KIK58691.1"/>
    </source>
</evidence>
<gene>
    <name evidence="1" type="ORF">GYMLUDRAFT_170570</name>
</gene>
<reference evidence="1 2" key="1">
    <citation type="submission" date="2014-04" db="EMBL/GenBank/DDBJ databases">
        <title>Evolutionary Origins and Diversification of the Mycorrhizal Mutualists.</title>
        <authorList>
            <consortium name="DOE Joint Genome Institute"/>
            <consortium name="Mycorrhizal Genomics Consortium"/>
            <person name="Kohler A."/>
            <person name="Kuo A."/>
            <person name="Nagy L.G."/>
            <person name="Floudas D."/>
            <person name="Copeland A."/>
            <person name="Barry K.W."/>
            <person name="Cichocki N."/>
            <person name="Veneault-Fourrey C."/>
            <person name="LaButti K."/>
            <person name="Lindquist E.A."/>
            <person name="Lipzen A."/>
            <person name="Lundell T."/>
            <person name="Morin E."/>
            <person name="Murat C."/>
            <person name="Riley R."/>
            <person name="Ohm R."/>
            <person name="Sun H."/>
            <person name="Tunlid A."/>
            <person name="Henrissat B."/>
            <person name="Grigoriev I.V."/>
            <person name="Hibbett D.S."/>
            <person name="Martin F."/>
        </authorList>
    </citation>
    <scope>NUCLEOTIDE SEQUENCE [LARGE SCALE GENOMIC DNA]</scope>
    <source>
        <strain evidence="1 2">FD-317 M1</strain>
    </source>
</reference>
<organism evidence="1 2">
    <name type="scientific">Collybiopsis luxurians FD-317 M1</name>
    <dbReference type="NCBI Taxonomy" id="944289"/>
    <lineage>
        <taxon>Eukaryota</taxon>
        <taxon>Fungi</taxon>
        <taxon>Dikarya</taxon>
        <taxon>Basidiomycota</taxon>
        <taxon>Agaricomycotina</taxon>
        <taxon>Agaricomycetes</taxon>
        <taxon>Agaricomycetidae</taxon>
        <taxon>Agaricales</taxon>
        <taxon>Marasmiineae</taxon>
        <taxon>Omphalotaceae</taxon>
        <taxon>Collybiopsis</taxon>
        <taxon>Collybiopsis luxurians</taxon>
    </lineage>
</organism>
<sequence>MDSPLLREFKGPDGDPFLQEPSLTPPELRLVMSLGSDGFNPFRNTTRGAFITCTAIYMVLLSLPEHLRYQPKYLYLVTVLPGKPQGNINHSLGWLVDQLLPFWNEGVYYMRTARHFLGRKVFAVLIPVVCDTEAAHEISGFASHSHTYFCRRCLLKLENIDNLNPETWPQCNPQRHKELALQWKDASEEVQKFIYKEHGLHWTELLRLPYLDPIMFTIFDKLHFSELGLKESHFRDFFMVDETRNGGEGIGFKDDSGHRRLRPSNSSLRVAWTTIRENKQSLSQELKKLSYDFLWYLCFALGLRTSITVLPSYISQVREKWGTRAGGTLGGDEWNTLSTIHLVVSLIWIWGYEYDENSRRFQLLLNYLDMVHALHAFSLCETSPSLQNYYLARMLKYLHGLLVLYPDVSLKPNHHYAVHAADDLRLFGPPHARSTPVFERMNHTLQQIPSNNHLGKLYSFFPLIKLTLFF</sequence>
<keyword evidence="2" id="KW-1185">Reference proteome</keyword>
<dbReference type="OrthoDB" id="3039677at2759"/>
<dbReference type="AlphaFoldDB" id="A0A0D0BTF8"/>
<dbReference type="PANTHER" id="PTHR46579:SF1">
    <property type="entry name" value="F5_8 TYPE C DOMAIN-CONTAINING PROTEIN"/>
    <property type="match status" value="1"/>
</dbReference>